<evidence type="ECO:0000313" key="5">
    <source>
        <dbReference type="EnsemblPlants" id="Pp3c23_14930V3.1"/>
    </source>
</evidence>
<dbReference type="Proteomes" id="UP000006727">
    <property type="component" value="Chromosome 23"/>
</dbReference>
<dbReference type="EMBL" id="ABEU02000023">
    <property type="protein sequence ID" value="PNR29401.1"/>
    <property type="molecule type" value="Genomic_DNA"/>
</dbReference>
<dbReference type="EnsemblPlants" id="Pp3c23_14930V3.2">
    <property type="protein sequence ID" value="Pp3c23_14930V3.2"/>
    <property type="gene ID" value="Pp3c23_14930"/>
</dbReference>
<accession>A0A2K1IJE2</accession>
<dbReference type="InterPro" id="IPR019734">
    <property type="entry name" value="TPR_rpt"/>
</dbReference>
<dbReference type="Gene3D" id="1.25.40.10">
    <property type="entry name" value="Tetratricopeptide repeat domain"/>
    <property type="match status" value="3"/>
</dbReference>
<gene>
    <name evidence="5" type="primary">LOC112276242</name>
    <name evidence="4" type="ORF">PHYPA_028094</name>
</gene>
<feature type="coiled-coil region" evidence="3">
    <location>
        <begin position="183"/>
        <end position="210"/>
    </location>
</feature>
<dbReference type="Gramene" id="Pp3c23_14930V3.1">
    <property type="protein sequence ID" value="Pp3c23_14930V3.1"/>
    <property type="gene ID" value="Pp3c23_14930"/>
</dbReference>
<dbReference type="PANTHER" id="PTHR45641:SF19">
    <property type="entry name" value="NEPHROCYSTIN-3"/>
    <property type="match status" value="1"/>
</dbReference>
<reference evidence="5" key="3">
    <citation type="submission" date="2020-12" db="UniProtKB">
        <authorList>
            <consortium name="EnsemblPlants"/>
        </authorList>
    </citation>
    <scope>IDENTIFICATION</scope>
</reference>
<keyword evidence="2" id="KW-0802">TPR repeat</keyword>
<sequence length="667" mass="74226">MANTLWSHSNSLSLVASLRGELVSNRRVQRARMPGCSIQVSSQACWNRSMELKCLQVRGAARRLERGCGWSSPSYEACRVSIPSPAVSKAIVSRFGNGHRRYSHPEHGSTSDIDSAPIVDIDAVVSRPQEVEVIEDEEVEGQFNEEEFKSQFERLANAMAADDVEAAEKVLRELGNPFKAKDMKTMMDDATEVEDNLQQLYSEVNNIIEEGDFETAREIVEANYEALLDSLRDSVPAGVEQAAMLDVLAQLRLSLGDADETEKLLEQIEIILENLGGDTHTALLDNILTHMANMYKALGQPAKAITILESSLQIQENTLGEDSPLIVQLLLGLAATYLEDGQEDKGIETYKRVVAILERISGPDDEQLALPLAEMGHALLEAGRFDEAEIATIRSLRIIEEALGPKHWQVGCATCSVARVKTAKGDYDEAESLYRKGLQIVETATDYPEDEDETLMTKESIRSDFAELLDDMERYDEAQELWRKNLVDKEKKVGENDAELSPSLLGLASSFVEAEKYDLAEPLLRRSLKLMFNHFGPDALETSEPMERLASVLNHLDKDDEAEVLARQALSIRETIHGPFHPSTAEVCNTLASILNGLNQIEEAFALMQRVLRIQESELGHDSLEIGLTLELMIMLLDKLDRKDEIPPLLLRLDRLMATEGNNLGLL</sequence>
<name>A0A2K1IJE2_PHYPA</name>
<keyword evidence="1" id="KW-0677">Repeat</keyword>
<reference evidence="4 6" key="2">
    <citation type="journal article" date="2018" name="Plant J.">
        <title>The Physcomitrella patens chromosome-scale assembly reveals moss genome structure and evolution.</title>
        <authorList>
            <person name="Lang D."/>
            <person name="Ullrich K.K."/>
            <person name="Murat F."/>
            <person name="Fuchs J."/>
            <person name="Jenkins J."/>
            <person name="Haas F.B."/>
            <person name="Piednoel M."/>
            <person name="Gundlach H."/>
            <person name="Van Bel M."/>
            <person name="Meyberg R."/>
            <person name="Vives C."/>
            <person name="Morata J."/>
            <person name="Symeonidi A."/>
            <person name="Hiss M."/>
            <person name="Muchero W."/>
            <person name="Kamisugi Y."/>
            <person name="Saleh O."/>
            <person name="Blanc G."/>
            <person name="Decker E.L."/>
            <person name="van Gessel N."/>
            <person name="Grimwood J."/>
            <person name="Hayes R.D."/>
            <person name="Graham S.W."/>
            <person name="Gunter L.E."/>
            <person name="McDaniel S.F."/>
            <person name="Hoernstein S.N.W."/>
            <person name="Larsson A."/>
            <person name="Li F.W."/>
            <person name="Perroud P.F."/>
            <person name="Phillips J."/>
            <person name="Ranjan P."/>
            <person name="Rokshar D.S."/>
            <person name="Rothfels C.J."/>
            <person name="Schneider L."/>
            <person name="Shu S."/>
            <person name="Stevenson D.W."/>
            <person name="Thummler F."/>
            <person name="Tillich M."/>
            <person name="Villarreal Aguilar J.C."/>
            <person name="Widiez T."/>
            <person name="Wong G.K."/>
            <person name="Wymore A."/>
            <person name="Zhang Y."/>
            <person name="Zimmer A.D."/>
            <person name="Quatrano R.S."/>
            <person name="Mayer K.F.X."/>
            <person name="Goodstein D."/>
            <person name="Casacuberta J.M."/>
            <person name="Vandepoele K."/>
            <person name="Reski R."/>
            <person name="Cuming A.C."/>
            <person name="Tuskan G.A."/>
            <person name="Maumus F."/>
            <person name="Salse J."/>
            <person name="Schmutz J."/>
            <person name="Rensing S.A."/>
        </authorList>
    </citation>
    <scope>NUCLEOTIDE SEQUENCE [LARGE SCALE GENOMIC DNA]</scope>
    <source>
        <strain evidence="5 6">cv. Gransden 2004</strain>
    </source>
</reference>
<dbReference type="RefSeq" id="XP_024363141.1">
    <property type="nucleotide sequence ID" value="XM_024507373.2"/>
</dbReference>
<dbReference type="Gramene" id="Pp3c23_14930V3.2">
    <property type="protein sequence ID" value="Pp3c23_14930V3.2"/>
    <property type="gene ID" value="Pp3c23_14930"/>
</dbReference>
<reference evidence="4 6" key="1">
    <citation type="journal article" date="2008" name="Science">
        <title>The Physcomitrella genome reveals evolutionary insights into the conquest of land by plants.</title>
        <authorList>
            <person name="Rensing S."/>
            <person name="Lang D."/>
            <person name="Zimmer A."/>
            <person name="Terry A."/>
            <person name="Salamov A."/>
            <person name="Shapiro H."/>
            <person name="Nishiyama T."/>
            <person name="Perroud P.-F."/>
            <person name="Lindquist E."/>
            <person name="Kamisugi Y."/>
            <person name="Tanahashi T."/>
            <person name="Sakakibara K."/>
            <person name="Fujita T."/>
            <person name="Oishi K."/>
            <person name="Shin-I T."/>
            <person name="Kuroki Y."/>
            <person name="Toyoda A."/>
            <person name="Suzuki Y."/>
            <person name="Hashimoto A."/>
            <person name="Yamaguchi K."/>
            <person name="Sugano A."/>
            <person name="Kohara Y."/>
            <person name="Fujiyama A."/>
            <person name="Anterola A."/>
            <person name="Aoki S."/>
            <person name="Ashton N."/>
            <person name="Barbazuk W.B."/>
            <person name="Barker E."/>
            <person name="Bennetzen J."/>
            <person name="Bezanilla M."/>
            <person name="Blankenship R."/>
            <person name="Cho S.H."/>
            <person name="Dutcher S."/>
            <person name="Estelle M."/>
            <person name="Fawcett J.A."/>
            <person name="Gundlach H."/>
            <person name="Hanada K."/>
            <person name="Heyl A."/>
            <person name="Hicks K.A."/>
            <person name="Hugh J."/>
            <person name="Lohr M."/>
            <person name="Mayer K."/>
            <person name="Melkozernov A."/>
            <person name="Murata T."/>
            <person name="Nelson D."/>
            <person name="Pils B."/>
            <person name="Prigge M."/>
            <person name="Reiss B."/>
            <person name="Renner T."/>
            <person name="Rombauts S."/>
            <person name="Rushton P."/>
            <person name="Sanderfoot A."/>
            <person name="Schween G."/>
            <person name="Shiu S.-H."/>
            <person name="Stueber K."/>
            <person name="Theodoulou F.L."/>
            <person name="Tu H."/>
            <person name="Van de Peer Y."/>
            <person name="Verrier P.J."/>
            <person name="Waters E."/>
            <person name="Wood A."/>
            <person name="Yang L."/>
            <person name="Cove D."/>
            <person name="Cuming A."/>
            <person name="Hasebe M."/>
            <person name="Lucas S."/>
            <person name="Mishler D.B."/>
            <person name="Reski R."/>
            <person name="Grigoriev I."/>
            <person name="Quatrano R.S."/>
            <person name="Boore J.L."/>
        </authorList>
    </citation>
    <scope>NUCLEOTIDE SEQUENCE [LARGE SCALE GENOMIC DNA]</scope>
    <source>
        <strain evidence="5 6">cv. Gransden 2004</strain>
    </source>
</reference>
<protein>
    <recommendedName>
        <fullName evidence="7">MalT-like TPR region domain-containing protein</fullName>
    </recommendedName>
</protein>
<dbReference type="InterPro" id="IPR011990">
    <property type="entry name" value="TPR-like_helical_dom_sf"/>
</dbReference>
<proteinExistence type="predicted"/>
<evidence type="ECO:0000256" key="2">
    <source>
        <dbReference type="ARBA" id="ARBA00022803"/>
    </source>
</evidence>
<dbReference type="STRING" id="3218.A0A2K1IJE2"/>
<dbReference type="SMART" id="SM00028">
    <property type="entry name" value="TPR"/>
    <property type="match status" value="7"/>
</dbReference>
<dbReference type="OrthoDB" id="771227at2759"/>
<dbReference type="Pfam" id="PF13424">
    <property type="entry name" value="TPR_12"/>
    <property type="match status" value="3"/>
</dbReference>
<keyword evidence="3" id="KW-0175">Coiled coil</keyword>
<organism evidence="4">
    <name type="scientific">Physcomitrium patens</name>
    <name type="common">Spreading-leaved earth moss</name>
    <name type="synonym">Physcomitrella patens</name>
    <dbReference type="NCBI Taxonomy" id="3218"/>
    <lineage>
        <taxon>Eukaryota</taxon>
        <taxon>Viridiplantae</taxon>
        <taxon>Streptophyta</taxon>
        <taxon>Embryophyta</taxon>
        <taxon>Bryophyta</taxon>
        <taxon>Bryophytina</taxon>
        <taxon>Bryopsida</taxon>
        <taxon>Funariidae</taxon>
        <taxon>Funariales</taxon>
        <taxon>Funariaceae</taxon>
        <taxon>Physcomitrium</taxon>
    </lineage>
</organism>
<dbReference type="SUPFAM" id="SSF48452">
    <property type="entry name" value="TPR-like"/>
    <property type="match status" value="3"/>
</dbReference>
<dbReference type="PANTHER" id="PTHR45641">
    <property type="entry name" value="TETRATRICOPEPTIDE REPEAT PROTEIN (AFU_ORTHOLOGUE AFUA_6G03870)"/>
    <property type="match status" value="1"/>
</dbReference>
<evidence type="ECO:0000313" key="4">
    <source>
        <dbReference type="EMBL" id="PNR29401.1"/>
    </source>
</evidence>
<dbReference type="KEGG" id="ppp:112276242"/>
<dbReference type="PaxDb" id="3218-PP1S156_60V6.1"/>
<dbReference type="EnsemblPlants" id="Pp3c23_14930V3.1">
    <property type="protein sequence ID" value="Pp3c23_14930V3.1"/>
    <property type="gene ID" value="Pp3c23_14930"/>
</dbReference>
<evidence type="ECO:0000256" key="1">
    <source>
        <dbReference type="ARBA" id="ARBA00022737"/>
    </source>
</evidence>
<evidence type="ECO:0000313" key="6">
    <source>
        <dbReference type="Proteomes" id="UP000006727"/>
    </source>
</evidence>
<keyword evidence="6" id="KW-1185">Reference proteome</keyword>
<evidence type="ECO:0008006" key="7">
    <source>
        <dbReference type="Google" id="ProtNLM"/>
    </source>
</evidence>
<evidence type="ECO:0000256" key="3">
    <source>
        <dbReference type="SAM" id="Coils"/>
    </source>
</evidence>
<dbReference type="GeneID" id="112276242"/>
<dbReference type="AlphaFoldDB" id="A0A2K1IJE2"/>